<keyword evidence="1" id="KW-0812">Transmembrane</keyword>
<keyword evidence="1" id="KW-1133">Transmembrane helix</keyword>
<feature type="transmembrane region" description="Helical" evidence="1">
    <location>
        <begin position="12"/>
        <end position="30"/>
    </location>
</feature>
<accession>A0A1J4T4Q8</accession>
<dbReference type="Proteomes" id="UP000182860">
    <property type="component" value="Unassembled WGS sequence"/>
</dbReference>
<comment type="caution">
    <text evidence="2">The sequence shown here is derived from an EMBL/GenBank/DDBJ whole genome shotgun (WGS) entry which is preliminary data.</text>
</comment>
<organism evidence="2 3">
    <name type="scientific">Candidatus Falkowbacteria bacterium CG1_02_41_21</name>
    <dbReference type="NCBI Taxonomy" id="1805147"/>
    <lineage>
        <taxon>Bacteria</taxon>
        <taxon>Candidatus Falkowiibacteriota</taxon>
    </lineage>
</organism>
<protein>
    <recommendedName>
        <fullName evidence="4">Type II secretion system protein GspG C-terminal domain-containing protein</fullName>
    </recommendedName>
</protein>
<evidence type="ECO:0000313" key="3">
    <source>
        <dbReference type="Proteomes" id="UP000182860"/>
    </source>
</evidence>
<gene>
    <name evidence="2" type="ORF">AUJ35_03315</name>
</gene>
<proteinExistence type="predicted"/>
<evidence type="ECO:0008006" key="4">
    <source>
        <dbReference type="Google" id="ProtNLM"/>
    </source>
</evidence>
<keyword evidence="1" id="KW-0472">Membrane</keyword>
<dbReference type="AlphaFoldDB" id="A0A1J4T4Q8"/>
<reference evidence="2 3" key="1">
    <citation type="journal article" date="2016" name="Environ. Microbiol.">
        <title>Genomic resolution of a cold subsurface aquifer community provides metabolic insights for novel microbes adapted to high CO concentrations.</title>
        <authorList>
            <person name="Probst A.J."/>
            <person name="Castelle C.J."/>
            <person name="Singh A."/>
            <person name="Brown C.T."/>
            <person name="Anantharaman K."/>
            <person name="Sharon I."/>
            <person name="Hug L.A."/>
            <person name="Burstein D."/>
            <person name="Emerson J.B."/>
            <person name="Thomas B.C."/>
            <person name="Banfield J.F."/>
        </authorList>
    </citation>
    <scope>NUCLEOTIDE SEQUENCE [LARGE SCALE GENOMIC DNA]</scope>
    <source>
        <strain evidence="2">CG1_02_41_21</strain>
    </source>
</reference>
<evidence type="ECO:0000256" key="1">
    <source>
        <dbReference type="SAM" id="Phobius"/>
    </source>
</evidence>
<evidence type="ECO:0000313" key="2">
    <source>
        <dbReference type="EMBL" id="OIO06778.1"/>
    </source>
</evidence>
<dbReference type="EMBL" id="MNUV01000061">
    <property type="protein sequence ID" value="OIO06778.1"/>
    <property type="molecule type" value="Genomic_DNA"/>
</dbReference>
<name>A0A1J4T4Q8_9BACT</name>
<sequence>MKNKPAFATMEALAAVLIIGFLIVIFILFIHPPKQFADARNVRRTSNVGTILTALNQYIIDNGAGPPGVDGIWRVLGTADSGCNINCAKKIPTGIEAAGCLDLTPYLVPKYLLNIPSDPKLGKPEITYYAVRQTINGRIEVLSCGLESNQ</sequence>